<dbReference type="FunFam" id="3.40.50.620:FF:000408">
    <property type="entry name" value="Bll5861 protein"/>
    <property type="match status" value="1"/>
</dbReference>
<dbReference type="PANTHER" id="PTHR30336">
    <property type="entry name" value="INNER MEMBRANE PROTEIN, PROBABLE PERMEASE"/>
    <property type="match status" value="1"/>
</dbReference>
<dbReference type="Gene3D" id="3.40.50.620">
    <property type="entry name" value="HUPs"/>
    <property type="match status" value="1"/>
</dbReference>
<dbReference type="InterPro" id="IPR051599">
    <property type="entry name" value="Cell_Envelope_Assoc"/>
</dbReference>
<dbReference type="GO" id="GO:0043164">
    <property type="term" value="P:Gram-negative-bacterium-type cell wall biogenesis"/>
    <property type="evidence" value="ECO:0007669"/>
    <property type="project" value="TreeGrafter"/>
</dbReference>
<dbReference type="CDD" id="cd06259">
    <property type="entry name" value="YdcF-like"/>
    <property type="match status" value="1"/>
</dbReference>
<evidence type="ECO:0000313" key="2">
    <source>
        <dbReference type="EMBL" id="OSJ21599.1"/>
    </source>
</evidence>
<organism evidence="2 3">
    <name type="scientific">Bradyrhizobium japonicum</name>
    <dbReference type="NCBI Taxonomy" id="375"/>
    <lineage>
        <taxon>Bacteria</taxon>
        <taxon>Pseudomonadati</taxon>
        <taxon>Pseudomonadota</taxon>
        <taxon>Alphaproteobacteria</taxon>
        <taxon>Hyphomicrobiales</taxon>
        <taxon>Nitrobacteraceae</taxon>
        <taxon>Bradyrhizobium</taxon>
    </lineage>
</organism>
<dbReference type="Proteomes" id="UP000193335">
    <property type="component" value="Unassembled WGS sequence"/>
</dbReference>
<dbReference type="PANTHER" id="PTHR30336:SF4">
    <property type="entry name" value="ENVELOPE BIOGENESIS FACTOR ELYC"/>
    <property type="match status" value="1"/>
</dbReference>
<proteinExistence type="predicted"/>
<accession>A0A1Y2J721</accession>
<comment type="caution">
    <text evidence="2">The sequence shown here is derived from an EMBL/GenBank/DDBJ whole genome shotgun (WGS) entry which is preliminary data.</text>
</comment>
<name>A0A1Y2J721_BRAJP</name>
<evidence type="ECO:0000313" key="3">
    <source>
        <dbReference type="Proteomes" id="UP000193335"/>
    </source>
</evidence>
<sequence>MPTMDRNRQQPTADEIVEINRTHLIDTPLRPADLLFMFGTREDVGLRADTAARLWREGLFRWSIVSGGVTPGSEQSECTIIKAAMVAAGIPADLILEEHRAMNTGENVIFSLPIIDAALGLRNIRSVICLGNTWTARRYPMTLHRHWPDVEKMLLTVDSFATPRALWHTNVEFRRRVLHEWDKIEPYKARGFIAEWPAT</sequence>
<dbReference type="AlphaFoldDB" id="A0A1Y2J721"/>
<dbReference type="Pfam" id="PF02698">
    <property type="entry name" value="DUF218"/>
    <property type="match status" value="1"/>
</dbReference>
<dbReference type="EMBL" id="NAFL01000287">
    <property type="protein sequence ID" value="OSJ21599.1"/>
    <property type="molecule type" value="Genomic_DNA"/>
</dbReference>
<feature type="domain" description="DUF218" evidence="1">
    <location>
        <begin position="44"/>
        <end position="181"/>
    </location>
</feature>
<dbReference type="GO" id="GO:0000270">
    <property type="term" value="P:peptidoglycan metabolic process"/>
    <property type="evidence" value="ECO:0007669"/>
    <property type="project" value="TreeGrafter"/>
</dbReference>
<evidence type="ECO:0000259" key="1">
    <source>
        <dbReference type="Pfam" id="PF02698"/>
    </source>
</evidence>
<dbReference type="InterPro" id="IPR014729">
    <property type="entry name" value="Rossmann-like_a/b/a_fold"/>
</dbReference>
<dbReference type="GO" id="GO:0005886">
    <property type="term" value="C:plasma membrane"/>
    <property type="evidence" value="ECO:0007669"/>
    <property type="project" value="TreeGrafter"/>
</dbReference>
<protein>
    <recommendedName>
        <fullName evidence="1">DUF218 domain-containing protein</fullName>
    </recommendedName>
</protein>
<dbReference type="InterPro" id="IPR003848">
    <property type="entry name" value="DUF218"/>
</dbReference>
<reference evidence="2 3" key="1">
    <citation type="submission" date="2017-03" db="EMBL/GenBank/DDBJ databases">
        <title>Whole genome sequences of fourteen strains of Bradyrhizobium canariense and one strain of Bradyrhizobium japonicum isolated from Lupinus (Papilionoideae: Genisteae) species in Algeria.</title>
        <authorList>
            <person name="Crovadore J."/>
            <person name="Chekireb D."/>
            <person name="Brachmann A."/>
            <person name="Chablais R."/>
            <person name="Cochard B."/>
            <person name="Lefort F."/>
        </authorList>
    </citation>
    <scope>NUCLEOTIDE SEQUENCE [LARGE SCALE GENOMIC DNA]</scope>
    <source>
        <strain evidence="2 3">UBMA197</strain>
    </source>
</reference>
<gene>
    <name evidence="2" type="ORF">BSZ19_50330</name>
</gene>